<evidence type="ECO:0000313" key="2">
    <source>
        <dbReference type="EMBL" id="GAA3182031.1"/>
    </source>
</evidence>
<keyword evidence="3" id="KW-1185">Reference proteome</keyword>
<reference evidence="3" key="1">
    <citation type="journal article" date="2019" name="Int. J. Syst. Evol. Microbiol.">
        <title>The Global Catalogue of Microorganisms (GCM) 10K type strain sequencing project: providing services to taxonomists for standard genome sequencing and annotation.</title>
        <authorList>
            <consortium name="The Broad Institute Genomics Platform"/>
            <consortium name="The Broad Institute Genome Sequencing Center for Infectious Disease"/>
            <person name="Wu L."/>
            <person name="Ma J."/>
        </authorList>
    </citation>
    <scope>NUCLEOTIDE SEQUENCE [LARGE SCALE GENOMIC DNA]</scope>
    <source>
        <strain evidence="3">JCM 9095</strain>
    </source>
</reference>
<gene>
    <name evidence="2" type="ORF">GCM10010451_34050</name>
</gene>
<accession>A0ABP6PL24</accession>
<feature type="compositionally biased region" description="Basic and acidic residues" evidence="1">
    <location>
        <begin position="76"/>
        <end position="86"/>
    </location>
</feature>
<feature type="region of interest" description="Disordered" evidence="1">
    <location>
        <begin position="66"/>
        <end position="86"/>
    </location>
</feature>
<evidence type="ECO:0000313" key="3">
    <source>
        <dbReference type="Proteomes" id="UP001501866"/>
    </source>
</evidence>
<dbReference type="EMBL" id="BAAAUH010000023">
    <property type="protein sequence ID" value="GAA3182031.1"/>
    <property type="molecule type" value="Genomic_DNA"/>
</dbReference>
<sequence>MGEELRPGSHKDKVIREALVAIMASGGWHLYKGGHWGLLTCDAGCHRISVHGTPRVSERHARDLLREARTCPLPDDDPRSVKRPDA</sequence>
<proteinExistence type="predicted"/>
<evidence type="ECO:0000256" key="1">
    <source>
        <dbReference type="SAM" id="MobiDB-lite"/>
    </source>
</evidence>
<organism evidence="2 3">
    <name type="scientific">Streptomyces virens</name>
    <dbReference type="NCBI Taxonomy" id="285572"/>
    <lineage>
        <taxon>Bacteria</taxon>
        <taxon>Bacillati</taxon>
        <taxon>Actinomycetota</taxon>
        <taxon>Actinomycetes</taxon>
        <taxon>Kitasatosporales</taxon>
        <taxon>Streptomycetaceae</taxon>
        <taxon>Streptomyces</taxon>
    </lineage>
</organism>
<dbReference type="Proteomes" id="UP001501866">
    <property type="component" value="Unassembled WGS sequence"/>
</dbReference>
<name>A0ABP6PL24_9ACTN</name>
<comment type="caution">
    <text evidence="2">The sequence shown here is derived from an EMBL/GenBank/DDBJ whole genome shotgun (WGS) entry which is preliminary data.</text>
</comment>
<protein>
    <recommendedName>
        <fullName evidence="4">Type II toxin-antitoxin system HicA family toxin</fullName>
    </recommendedName>
</protein>
<evidence type="ECO:0008006" key="4">
    <source>
        <dbReference type="Google" id="ProtNLM"/>
    </source>
</evidence>